<comment type="caution">
    <text evidence="1">The sequence shown here is derived from an EMBL/GenBank/DDBJ whole genome shotgun (WGS) entry which is preliminary data.</text>
</comment>
<dbReference type="RefSeq" id="WP_138451351.1">
    <property type="nucleotide sequence ID" value="NZ_VBVZ01000171.1"/>
</dbReference>
<evidence type="ECO:0000313" key="2">
    <source>
        <dbReference type="Proteomes" id="UP000304941"/>
    </source>
</evidence>
<organism evidence="1 2">
    <name type="scientific">Pseudomonas edaphica</name>
    <dbReference type="NCBI Taxonomy" id="2006980"/>
    <lineage>
        <taxon>Bacteria</taxon>
        <taxon>Pseudomonadati</taxon>
        <taxon>Pseudomonadota</taxon>
        <taxon>Gammaproteobacteria</taxon>
        <taxon>Pseudomonadales</taxon>
        <taxon>Pseudomonadaceae</taxon>
        <taxon>Pseudomonas</taxon>
    </lineage>
</organism>
<sequence length="101" mass="11379">MNKHTPGPWVIIPGGDEWSSGRIATIEPKPKTMVETNYWTVAEVNYRRDEHLANAKLIAAAPDLLKALEMCIEWMGDRRDVSPESIDAWVKGRYAIAKATQ</sequence>
<gene>
    <name evidence="1" type="ORF">FEM54_13500</name>
</gene>
<keyword evidence="2" id="KW-1185">Reference proteome</keyword>
<proteinExistence type="predicted"/>
<name>A0ABY2U4T9_9PSED</name>
<evidence type="ECO:0000313" key="1">
    <source>
        <dbReference type="EMBL" id="TLG91349.1"/>
    </source>
</evidence>
<dbReference type="Proteomes" id="UP000304941">
    <property type="component" value="Unassembled WGS sequence"/>
</dbReference>
<protein>
    <submittedName>
        <fullName evidence="1">Uncharacterized protein</fullName>
    </submittedName>
</protein>
<accession>A0ABY2U4T9</accession>
<dbReference type="EMBL" id="VBVZ01000171">
    <property type="protein sequence ID" value="TLG91349.1"/>
    <property type="molecule type" value="Genomic_DNA"/>
</dbReference>
<reference evidence="1 2" key="1">
    <citation type="submission" date="2019-05" db="EMBL/GenBank/DDBJ databases">
        <title>Pseudomonas edaphica sp. nov., isolated from rhizospheric soil of Cistus ladanifer L. in Spain.</title>
        <authorList>
            <person name="Peix A."/>
        </authorList>
    </citation>
    <scope>NUCLEOTIDE SEQUENCE [LARGE SCALE GENOMIC DNA]</scope>
    <source>
        <strain evidence="1 2">RD25</strain>
    </source>
</reference>